<sequence length="138" mass="13488">MRKLHFFCAAFALALPVALLGCGGGGSGPSVDPTATPRPTTTATPAAGSRVLVVQLRDAAQRSVDGIVSVGTATQATSAGSATFGGVTEGTAKVSAEVDGEVTTGSALVKSAGTTIFTLTIAPHVTPAPSATLPPPPF</sequence>
<dbReference type="RefSeq" id="WP_123580193.1">
    <property type="nucleotide sequence ID" value="NZ_NIGF01000001.1"/>
</dbReference>
<feature type="chain" id="PRO_5015441551" description="Big-1 domain-containing protein" evidence="1">
    <location>
        <begin position="22"/>
        <end position="138"/>
    </location>
</feature>
<evidence type="ECO:0008006" key="4">
    <source>
        <dbReference type="Google" id="ProtNLM"/>
    </source>
</evidence>
<dbReference type="AlphaFoldDB" id="A0A2S8SX09"/>
<dbReference type="InParanoid" id="A0A2S8SX09"/>
<accession>A0A2S8SX09</accession>
<reference evidence="2 3" key="1">
    <citation type="journal article" date="2018" name="Syst. Appl. Microbiol.">
        <title>Abditibacterium utsteinense sp. nov., the first cultivated member of candidate phylum FBP, isolated from ice-free Antarctic soil samples.</title>
        <authorList>
            <person name="Tahon G."/>
            <person name="Tytgat B."/>
            <person name="Lebbe L."/>
            <person name="Carlier A."/>
            <person name="Willems A."/>
        </authorList>
    </citation>
    <scope>NUCLEOTIDE SEQUENCE [LARGE SCALE GENOMIC DNA]</scope>
    <source>
        <strain evidence="2 3">LMG 29911</strain>
    </source>
</reference>
<gene>
    <name evidence="2" type="ORF">B1R32_10165</name>
</gene>
<dbReference type="EMBL" id="NIGF01000001">
    <property type="protein sequence ID" value="PQV65326.1"/>
    <property type="molecule type" value="Genomic_DNA"/>
</dbReference>
<keyword evidence="1" id="KW-0732">Signal</keyword>
<evidence type="ECO:0000256" key="1">
    <source>
        <dbReference type="SAM" id="SignalP"/>
    </source>
</evidence>
<name>A0A2S8SX09_9BACT</name>
<evidence type="ECO:0000313" key="2">
    <source>
        <dbReference type="EMBL" id="PQV65326.1"/>
    </source>
</evidence>
<feature type="signal peptide" evidence="1">
    <location>
        <begin position="1"/>
        <end position="21"/>
    </location>
</feature>
<dbReference type="Proteomes" id="UP000237684">
    <property type="component" value="Unassembled WGS sequence"/>
</dbReference>
<proteinExistence type="predicted"/>
<comment type="caution">
    <text evidence="2">The sequence shown here is derived from an EMBL/GenBank/DDBJ whole genome shotgun (WGS) entry which is preliminary data.</text>
</comment>
<protein>
    <recommendedName>
        <fullName evidence="4">Big-1 domain-containing protein</fullName>
    </recommendedName>
</protein>
<dbReference type="PROSITE" id="PS51257">
    <property type="entry name" value="PROKAR_LIPOPROTEIN"/>
    <property type="match status" value="1"/>
</dbReference>
<organism evidence="2 3">
    <name type="scientific">Abditibacterium utsteinense</name>
    <dbReference type="NCBI Taxonomy" id="1960156"/>
    <lineage>
        <taxon>Bacteria</taxon>
        <taxon>Pseudomonadati</taxon>
        <taxon>Abditibacteriota</taxon>
        <taxon>Abditibacteriia</taxon>
        <taxon>Abditibacteriales</taxon>
        <taxon>Abditibacteriaceae</taxon>
        <taxon>Abditibacterium</taxon>
    </lineage>
</organism>
<evidence type="ECO:0000313" key="3">
    <source>
        <dbReference type="Proteomes" id="UP000237684"/>
    </source>
</evidence>
<keyword evidence="3" id="KW-1185">Reference proteome</keyword>